<evidence type="ECO:0000313" key="16">
    <source>
        <dbReference type="EMBL" id="KAF5873672.1"/>
    </source>
</evidence>
<keyword evidence="17" id="KW-1185">Reference proteome</keyword>
<feature type="transmembrane region" description="Helical" evidence="15">
    <location>
        <begin position="423"/>
        <end position="445"/>
    </location>
</feature>
<accession>A0A8H6AU74</accession>
<feature type="region of interest" description="Disordered" evidence="14">
    <location>
        <begin position="28"/>
        <end position="104"/>
    </location>
</feature>
<dbReference type="GeneID" id="59259215"/>
<keyword evidence="12" id="KW-0012">Acyltransferase</keyword>
<dbReference type="EMBL" id="JABFCT010000008">
    <property type="protein sequence ID" value="KAF5873672.1"/>
    <property type="molecule type" value="Genomic_DNA"/>
</dbReference>
<dbReference type="OrthoDB" id="406287at2759"/>
<evidence type="ECO:0000256" key="6">
    <source>
        <dbReference type="ARBA" id="ARBA00022692"/>
    </source>
</evidence>
<keyword evidence="4" id="KW-0444">Lipid biosynthesis</keyword>
<keyword evidence="9 15" id="KW-0472">Membrane</keyword>
<evidence type="ECO:0000256" key="12">
    <source>
        <dbReference type="ARBA" id="ARBA00023315"/>
    </source>
</evidence>
<dbReference type="GO" id="GO:0016746">
    <property type="term" value="F:acyltransferase activity"/>
    <property type="evidence" value="ECO:0007669"/>
    <property type="project" value="UniProtKB-KW"/>
</dbReference>
<dbReference type="GO" id="GO:0006656">
    <property type="term" value="P:phosphatidylcholine biosynthetic process"/>
    <property type="evidence" value="ECO:0007669"/>
    <property type="project" value="TreeGrafter"/>
</dbReference>
<proteinExistence type="inferred from homology"/>
<evidence type="ECO:0000256" key="9">
    <source>
        <dbReference type="ARBA" id="ARBA00023136"/>
    </source>
</evidence>
<dbReference type="Proteomes" id="UP000531561">
    <property type="component" value="Unassembled WGS sequence"/>
</dbReference>
<reference evidence="16 17" key="1">
    <citation type="journal article" date="2020" name="Phytopathology">
        <title>A high-quality genome resource of Botrytis fragariae, a new and rapidly spreading fungal pathogen causing strawberry gray mold in the U.S.A.</title>
        <authorList>
            <person name="Wu Y."/>
            <person name="Saski C.A."/>
            <person name="Schnabel G."/>
            <person name="Xiao S."/>
            <person name="Hu M."/>
        </authorList>
    </citation>
    <scope>NUCLEOTIDE SEQUENCE [LARGE SCALE GENOMIC DNA]</scope>
    <source>
        <strain evidence="16 17">BVB16</strain>
    </source>
</reference>
<evidence type="ECO:0000256" key="5">
    <source>
        <dbReference type="ARBA" id="ARBA00022679"/>
    </source>
</evidence>
<feature type="transmembrane region" description="Helical" evidence="15">
    <location>
        <begin position="310"/>
        <end position="330"/>
    </location>
</feature>
<evidence type="ECO:0000313" key="17">
    <source>
        <dbReference type="Proteomes" id="UP000531561"/>
    </source>
</evidence>
<feature type="compositionally biased region" description="Polar residues" evidence="14">
    <location>
        <begin position="47"/>
        <end position="67"/>
    </location>
</feature>
<evidence type="ECO:0000256" key="14">
    <source>
        <dbReference type="SAM" id="MobiDB-lite"/>
    </source>
</evidence>
<comment type="subcellular location">
    <subcellularLocation>
        <location evidence="1">Membrane</location>
        <topology evidence="1">Multi-pass membrane protein</topology>
    </subcellularLocation>
</comment>
<keyword evidence="8" id="KW-0443">Lipid metabolism</keyword>
<dbReference type="AlphaFoldDB" id="A0A8H6AU74"/>
<name>A0A8H6AU74_9HELO</name>
<evidence type="ECO:0000256" key="11">
    <source>
        <dbReference type="ARBA" id="ARBA00023264"/>
    </source>
</evidence>
<evidence type="ECO:0000256" key="2">
    <source>
        <dbReference type="ARBA" id="ARBA00006675"/>
    </source>
</evidence>
<feature type="coiled-coil region" evidence="13">
    <location>
        <begin position="127"/>
        <end position="180"/>
    </location>
</feature>
<evidence type="ECO:0000256" key="10">
    <source>
        <dbReference type="ARBA" id="ARBA00023209"/>
    </source>
</evidence>
<feature type="compositionally biased region" description="Basic and acidic residues" evidence="14">
    <location>
        <begin position="547"/>
        <end position="562"/>
    </location>
</feature>
<gene>
    <name evidence="16" type="ORF">Bfra_005136</name>
</gene>
<dbReference type="Pfam" id="PF10998">
    <property type="entry name" value="DUF2838"/>
    <property type="match status" value="1"/>
</dbReference>
<comment type="caution">
    <text evidence="16">The sequence shown here is derived from an EMBL/GenBank/DDBJ whole genome shotgun (WGS) entry which is preliminary data.</text>
</comment>
<keyword evidence="13" id="KW-0175">Coiled coil</keyword>
<evidence type="ECO:0000256" key="8">
    <source>
        <dbReference type="ARBA" id="ARBA00023098"/>
    </source>
</evidence>
<feature type="transmembrane region" description="Helical" evidence="15">
    <location>
        <begin position="253"/>
        <end position="273"/>
    </location>
</feature>
<evidence type="ECO:0000256" key="3">
    <source>
        <dbReference type="ARBA" id="ARBA00019082"/>
    </source>
</evidence>
<feature type="transmembrane region" description="Helical" evidence="15">
    <location>
        <begin position="204"/>
        <end position="223"/>
    </location>
</feature>
<comment type="similarity">
    <text evidence="2">Belongs to the GPC1 family.</text>
</comment>
<feature type="transmembrane region" description="Helical" evidence="15">
    <location>
        <begin position="279"/>
        <end position="298"/>
    </location>
</feature>
<evidence type="ECO:0000256" key="4">
    <source>
        <dbReference type="ARBA" id="ARBA00022516"/>
    </source>
</evidence>
<dbReference type="PANTHER" id="PTHR31201">
    <property type="entry name" value="OS01G0585100 PROTEIN"/>
    <property type="match status" value="1"/>
</dbReference>
<evidence type="ECO:0000256" key="1">
    <source>
        <dbReference type="ARBA" id="ARBA00004141"/>
    </source>
</evidence>
<sequence>MADIALRGASAFRRICFYDPIHARPRSIAEMTEPIPIPASKSEPALESTSLSSEQHLAGGDSSTGSSPPEDGITPTYTTSENGSPRLSRRPSASGSSTYQEDWEPWPPLDKITVFDLLENFDLPQQLERIQRNLSAQSQKVRKQRDKLKTRSSYAKTRVVEEWRKRVPTADEQLDRYKKRMRDSVDKLGTRWNDTKSVTIREKVSFICGVLNVLISGYLIGGYPELFHWWYTAQLLYFMPIRFYAYHKRGYHYFLADLCYFTNFLCFLSIWIFPHSKRLFISTYCLAMGNNAVAIAMWRNSMVFHSFDKVTSLFIHIMPCVTLHCLVHLIDPSVQQSRFSAIYDIRTSPVGSSNHYGLLSMALWSSIPYAIWQLSYHFLITVRRREKIAAGRPTSFTWLLKSYSKVWIGKAVLALPESMQEPAFMLIQYSYALLTMLPCPLWFWYRYASASFLMAVFCWSVYNGANYYIEVFGKRFQNELEEMKREVQKWHNTPELMTSPLMTPRSEGGEILSNDGETKRPGHLRSTSLDKIPLLNDQGGSSGIDGGAKDVVKTRKADDTSA</sequence>
<evidence type="ECO:0000256" key="15">
    <source>
        <dbReference type="SAM" id="Phobius"/>
    </source>
</evidence>
<organism evidence="16 17">
    <name type="scientific">Botrytis fragariae</name>
    <dbReference type="NCBI Taxonomy" id="1964551"/>
    <lineage>
        <taxon>Eukaryota</taxon>
        <taxon>Fungi</taxon>
        <taxon>Dikarya</taxon>
        <taxon>Ascomycota</taxon>
        <taxon>Pezizomycotina</taxon>
        <taxon>Leotiomycetes</taxon>
        <taxon>Helotiales</taxon>
        <taxon>Sclerotiniaceae</taxon>
        <taxon>Botrytis</taxon>
    </lineage>
</organism>
<keyword evidence="5" id="KW-0808">Transferase</keyword>
<dbReference type="PANTHER" id="PTHR31201:SF1">
    <property type="entry name" value="GLYCEROPHOSPHOCHOLINE ACYLTRANSFERASE 1"/>
    <property type="match status" value="1"/>
</dbReference>
<dbReference type="InterPro" id="IPR021261">
    <property type="entry name" value="GPCAT"/>
</dbReference>
<keyword evidence="7 15" id="KW-1133">Transmembrane helix</keyword>
<keyword evidence="11" id="KW-1208">Phospholipid metabolism</keyword>
<keyword evidence="10" id="KW-0594">Phospholipid biosynthesis</keyword>
<dbReference type="GO" id="GO:0016020">
    <property type="term" value="C:membrane"/>
    <property type="evidence" value="ECO:0007669"/>
    <property type="project" value="UniProtKB-SubCell"/>
</dbReference>
<evidence type="ECO:0000256" key="13">
    <source>
        <dbReference type="SAM" id="Coils"/>
    </source>
</evidence>
<evidence type="ECO:0000256" key="7">
    <source>
        <dbReference type="ARBA" id="ARBA00022989"/>
    </source>
</evidence>
<keyword evidence="6 15" id="KW-0812">Transmembrane</keyword>
<feature type="transmembrane region" description="Helical" evidence="15">
    <location>
        <begin position="356"/>
        <end position="379"/>
    </location>
</feature>
<feature type="compositionally biased region" description="Polar residues" evidence="14">
    <location>
        <begin position="75"/>
        <end position="100"/>
    </location>
</feature>
<feature type="region of interest" description="Disordered" evidence="14">
    <location>
        <begin position="498"/>
        <end position="562"/>
    </location>
</feature>
<dbReference type="RefSeq" id="XP_037192618.1">
    <property type="nucleotide sequence ID" value="XM_037335523.1"/>
</dbReference>
<protein>
    <recommendedName>
        <fullName evidence="3">Glycerophosphocholine acyltransferase 1</fullName>
    </recommendedName>
</protein>